<evidence type="ECO:0000256" key="2">
    <source>
        <dbReference type="ARBA" id="ARBA00011082"/>
    </source>
</evidence>
<feature type="domain" description="Large ribosomal subunit protein eL19" evidence="11">
    <location>
        <begin position="1041"/>
        <end position="1184"/>
    </location>
</feature>
<feature type="transmembrane region" description="Helical" evidence="10">
    <location>
        <begin position="180"/>
        <end position="202"/>
    </location>
</feature>
<dbReference type="InterPro" id="IPR015972">
    <property type="entry name" value="Ribosomal_eL19_dom1"/>
</dbReference>
<feature type="compositionally biased region" description="Basic and acidic residues" evidence="9">
    <location>
        <begin position="1198"/>
        <end position="1219"/>
    </location>
</feature>
<feature type="compositionally biased region" description="Polar residues" evidence="9">
    <location>
        <begin position="428"/>
        <end position="437"/>
    </location>
</feature>
<evidence type="ECO:0000259" key="11">
    <source>
        <dbReference type="SMART" id="SM01416"/>
    </source>
</evidence>
<feature type="transmembrane region" description="Helical" evidence="10">
    <location>
        <begin position="151"/>
        <end position="174"/>
    </location>
</feature>
<evidence type="ECO:0000256" key="6">
    <source>
        <dbReference type="ARBA" id="ARBA00023136"/>
    </source>
</evidence>
<dbReference type="HAMAP" id="MF_01475">
    <property type="entry name" value="Ribosomal_eL19"/>
    <property type="match status" value="1"/>
</dbReference>
<feature type="region of interest" description="Disordered" evidence="9">
    <location>
        <begin position="34"/>
        <end position="60"/>
    </location>
</feature>
<protein>
    <recommendedName>
        <fullName evidence="8">Ribosomal protein L19</fullName>
    </recommendedName>
</protein>
<dbReference type="InterPro" id="IPR035970">
    <property type="entry name" value="60S_ribosomal_eL19_sf"/>
</dbReference>
<dbReference type="PRINTS" id="PR02047">
    <property type="entry name" value="BREFELDNASP4"/>
</dbReference>
<sequence>MSESSQTPAARRFPRPRLRQATLILPRTGERVKKSFTLRRPARNSNGHNGDTNEQTPLLRYPASSSPFGARIRGLIQWTKNVAMQGYSFVTSKTGQSMLKCSLAYVLGSLATFVPPIAGLLGKNDGKHMVATITVYFHPARSAGSMAEATILALIAFVYAAFVSFTSMAVSVFFGKHDLLALGHALVLIIFCGGGLAFVGWLKQRLGNPLVNVACSLTSLAIITVLTKEGAVQAATFSYEKVSQVLKMVIMGIIATTAVSLLIKPISARTETRDDLRKATDSLGEMLTIITRSFLSGSDQELREPAFSASSNQYKAVFKSLVKNLGEARFEHYFLGTEEEYEINSRLVKCMERLAHSIGGLRSSAETQFTLMSKSDDHGEGAPLASSYAFSDFSPSPTLSPNLSQVERRTSLLTSIDELPEDSGGSGDETSVKNSQSWNFPTSIQSSLTAADMFSIFIAHLGPPLKSLAYTLREVLEELPFGPGPEYLIMVNSHFRDSLVEANAMFTTARKEALGLLYKNKIPARMGSVEAAADYEEVAASCGYFSSSLQDFAEDMITYLDILDELKENLGRIPRKRTWKWLMFWRKLGRGGKYERSEQSCPIEESVEQGLSQEIRGPSRPPGLISNLDKPPGNQPLTYRLWRALRFFRRDDIRYALKVGAGAIAYGVWSFVPATRPLYGHWRGEWGLLSYMLVCSMTIGASNTTGYHRFLGTCIGAICALVAWIAADENPFVLGLYGWLVSLGCFYIIIGRGNGPMGRFILLTYNLSALYAYSLSVKDEEDDDDEGGISPEIWEIVLHRVVAVMTGCIWGIIVTRLIWPISARRKLKDGICVLWLRMGLVWKRGPLRVLLDDEDPRISYMDPKEELEMQRFLTHLETLRNSATFEFELRGPFPDKLFKRILEATGRILDNFHAMNVVILKDVKASEGEKEILKYTKHEWMQLSWRISHLFSVLASSMKLEYPLNDALPNIEHTRDRLLVKIFNFRKDGAGRDIATDEDYELLYAFALVTGQLAQDITLVGQDIEQLYGVLNEDDLKFQVNLRTQKRLAASVVGCGKRKIWLDPNEVNEISNANSRQTIRKLVSDGLIIRKPVTMHSRARSRALTEARRIGRHRGFGKRKGTKDARMPSQVLWMRRLRVLRRLLVKYRAAGKIDKHLYHELYHLSKGNTFKHKRALVEHIHKAKAEKARERILKEEMDAKRAKTKAARERRQERVEQKRLAMTAEEEEK</sequence>
<evidence type="ECO:0000256" key="4">
    <source>
        <dbReference type="ARBA" id="ARBA00022980"/>
    </source>
</evidence>
<dbReference type="InterPro" id="IPR033935">
    <property type="entry name" value="Ribosomal_eL19_euk"/>
</dbReference>
<dbReference type="GO" id="GO:0022625">
    <property type="term" value="C:cytosolic large ribosomal subunit"/>
    <property type="evidence" value="ECO:0007669"/>
    <property type="project" value="InterPro"/>
</dbReference>
<dbReference type="Pfam" id="PF01280">
    <property type="entry name" value="Ribosomal_L19e"/>
    <property type="match status" value="1"/>
</dbReference>
<feature type="transmembrane region" description="Helical" evidence="10">
    <location>
        <begin position="246"/>
        <end position="263"/>
    </location>
</feature>
<dbReference type="Pfam" id="PF25476">
    <property type="entry name" value="Ribosomal_L19e_C"/>
    <property type="match status" value="1"/>
</dbReference>
<evidence type="ECO:0000256" key="1">
    <source>
        <dbReference type="ARBA" id="ARBA00004141"/>
    </source>
</evidence>
<dbReference type="GO" id="GO:0016020">
    <property type="term" value="C:membrane"/>
    <property type="evidence" value="ECO:0007669"/>
    <property type="project" value="UniProtKB-SubCell"/>
</dbReference>
<name>A0A8E2E8H4_9PEZI</name>
<gene>
    <name evidence="12" type="ORF">K432DRAFT_355003</name>
</gene>
<dbReference type="AlphaFoldDB" id="A0A8E2E8H4"/>
<dbReference type="InterPro" id="IPR057259">
    <property type="entry name" value="Ribosomal_L19e"/>
</dbReference>
<feature type="region of interest" description="Disordered" evidence="9">
    <location>
        <begin position="1198"/>
        <end position="1229"/>
    </location>
</feature>
<dbReference type="Gene3D" id="1.10.1650.10">
    <property type="match status" value="1"/>
</dbReference>
<keyword evidence="6 10" id="KW-0472">Membrane</keyword>
<dbReference type="Gene3D" id="1.10.1200.240">
    <property type="match status" value="1"/>
</dbReference>
<evidence type="ECO:0000256" key="7">
    <source>
        <dbReference type="ARBA" id="ARBA00023274"/>
    </source>
</evidence>
<evidence type="ECO:0000256" key="8">
    <source>
        <dbReference type="RuleBase" id="RU000574"/>
    </source>
</evidence>
<dbReference type="PANTHER" id="PTHR47804:SF1">
    <property type="entry name" value="DUF2421 DOMAIN-CONTAINING PROTEIN"/>
    <property type="match status" value="1"/>
</dbReference>
<dbReference type="NCBIfam" id="NF006343">
    <property type="entry name" value="PRK08570.1"/>
    <property type="match status" value="1"/>
</dbReference>
<dbReference type="SUPFAM" id="SSF48140">
    <property type="entry name" value="Ribosomal protein L19 (L19e)"/>
    <property type="match status" value="1"/>
</dbReference>
<evidence type="ECO:0000256" key="3">
    <source>
        <dbReference type="ARBA" id="ARBA00022692"/>
    </source>
</evidence>
<comment type="similarity">
    <text evidence="2 8">Belongs to the eukaryotic ribosomal protein eL19 family.</text>
</comment>
<evidence type="ECO:0000313" key="12">
    <source>
        <dbReference type="EMBL" id="OCK79396.1"/>
    </source>
</evidence>
<dbReference type="Proteomes" id="UP000250266">
    <property type="component" value="Unassembled WGS sequence"/>
</dbReference>
<dbReference type="InterPro" id="IPR049453">
    <property type="entry name" value="Memb_transporter_dom"/>
</dbReference>
<feature type="region of interest" description="Disordered" evidence="9">
    <location>
        <begin position="416"/>
        <end position="437"/>
    </location>
</feature>
<dbReference type="InterPro" id="IPR023244">
    <property type="entry name" value="Brefeldin_A-sensitivity_4"/>
</dbReference>
<dbReference type="GO" id="GO:0003735">
    <property type="term" value="F:structural constituent of ribosome"/>
    <property type="evidence" value="ECO:0007669"/>
    <property type="project" value="InterPro"/>
</dbReference>
<feature type="transmembrane region" description="Helical" evidence="10">
    <location>
        <begin position="655"/>
        <end position="674"/>
    </location>
</feature>
<dbReference type="EMBL" id="KV745008">
    <property type="protein sequence ID" value="OCK79396.1"/>
    <property type="molecule type" value="Genomic_DNA"/>
</dbReference>
<dbReference type="InterPro" id="IPR052430">
    <property type="entry name" value="IVT-Associated"/>
</dbReference>
<feature type="transmembrane region" description="Helical" evidence="10">
    <location>
        <begin position="686"/>
        <end position="703"/>
    </location>
</feature>
<keyword evidence="13" id="KW-1185">Reference proteome</keyword>
<dbReference type="Pfam" id="PF13515">
    <property type="entry name" value="FUSC_2"/>
    <property type="match status" value="1"/>
</dbReference>
<reference evidence="12 13" key="1">
    <citation type="journal article" date="2016" name="Nat. Commun.">
        <title>Ectomycorrhizal ecology is imprinted in the genome of the dominant symbiotic fungus Cenococcum geophilum.</title>
        <authorList>
            <consortium name="DOE Joint Genome Institute"/>
            <person name="Peter M."/>
            <person name="Kohler A."/>
            <person name="Ohm R.A."/>
            <person name="Kuo A."/>
            <person name="Krutzmann J."/>
            <person name="Morin E."/>
            <person name="Arend M."/>
            <person name="Barry K.W."/>
            <person name="Binder M."/>
            <person name="Choi C."/>
            <person name="Clum A."/>
            <person name="Copeland A."/>
            <person name="Grisel N."/>
            <person name="Haridas S."/>
            <person name="Kipfer T."/>
            <person name="LaButti K."/>
            <person name="Lindquist E."/>
            <person name="Lipzen A."/>
            <person name="Maire R."/>
            <person name="Meier B."/>
            <person name="Mihaltcheva S."/>
            <person name="Molinier V."/>
            <person name="Murat C."/>
            <person name="Poggeler S."/>
            <person name="Quandt C.A."/>
            <person name="Sperisen C."/>
            <person name="Tritt A."/>
            <person name="Tisserant E."/>
            <person name="Crous P.W."/>
            <person name="Henrissat B."/>
            <person name="Nehls U."/>
            <person name="Egli S."/>
            <person name="Spatafora J.W."/>
            <person name="Grigoriev I.V."/>
            <person name="Martin F.M."/>
        </authorList>
    </citation>
    <scope>NUCLEOTIDE SEQUENCE [LARGE SCALE GENOMIC DNA]</scope>
    <source>
        <strain evidence="12 13">CBS 459.81</strain>
    </source>
</reference>
<keyword evidence="7 8" id="KW-0687">Ribonucleoprotein</keyword>
<feature type="transmembrane region" description="Helical" evidence="10">
    <location>
        <begin position="732"/>
        <end position="750"/>
    </location>
</feature>
<keyword evidence="5 10" id="KW-1133">Transmembrane helix</keyword>
<dbReference type="GO" id="GO:0006412">
    <property type="term" value="P:translation"/>
    <property type="evidence" value="ECO:0007669"/>
    <property type="project" value="InterPro"/>
</dbReference>
<keyword evidence="4 8" id="KW-0689">Ribosomal protein</keyword>
<dbReference type="InterPro" id="IPR023638">
    <property type="entry name" value="Ribosomal_eL19_CS"/>
</dbReference>
<evidence type="ECO:0000256" key="10">
    <source>
        <dbReference type="SAM" id="Phobius"/>
    </source>
</evidence>
<dbReference type="FunFam" id="1.10.1200.240:FF:000001">
    <property type="entry name" value="Ribosomal protein L19"/>
    <property type="match status" value="1"/>
</dbReference>
<dbReference type="FunFam" id="1.10.1650.10:FF:000001">
    <property type="entry name" value="Ribosomal protein L19"/>
    <property type="match status" value="1"/>
</dbReference>
<evidence type="ECO:0000313" key="13">
    <source>
        <dbReference type="Proteomes" id="UP000250266"/>
    </source>
</evidence>
<dbReference type="InterPro" id="IPR057260">
    <property type="entry name" value="Ribosomal_L19e_C"/>
</dbReference>
<proteinExistence type="inferred from homology"/>
<dbReference type="PANTHER" id="PTHR47804">
    <property type="entry name" value="60S RIBOSOMAL PROTEIN L19"/>
    <property type="match status" value="1"/>
</dbReference>
<keyword evidence="3 10" id="KW-0812">Transmembrane</keyword>
<evidence type="ECO:0000256" key="5">
    <source>
        <dbReference type="ARBA" id="ARBA00022989"/>
    </source>
</evidence>
<comment type="subcellular location">
    <subcellularLocation>
        <location evidence="1">Membrane</location>
        <topology evidence="1">Multi-pass membrane protein</topology>
    </subcellularLocation>
</comment>
<feature type="transmembrane region" description="Helical" evidence="10">
    <location>
        <begin position="209"/>
        <end position="226"/>
    </location>
</feature>
<dbReference type="InterPro" id="IPR000196">
    <property type="entry name" value="Ribosomal_eL19_dom"/>
</dbReference>
<dbReference type="SMART" id="SM01416">
    <property type="entry name" value="Ribosomal_L19e"/>
    <property type="match status" value="1"/>
</dbReference>
<feature type="compositionally biased region" description="Polar residues" evidence="9">
    <location>
        <begin position="43"/>
        <end position="56"/>
    </location>
</feature>
<accession>A0A8E2E8H4</accession>
<dbReference type="PROSITE" id="PS00526">
    <property type="entry name" value="RIBOSOMAL_L19E"/>
    <property type="match status" value="1"/>
</dbReference>
<feature type="transmembrane region" description="Helical" evidence="10">
    <location>
        <begin position="102"/>
        <end position="121"/>
    </location>
</feature>
<dbReference type="CDD" id="cd01417">
    <property type="entry name" value="Ribosomal_L19e_E"/>
    <property type="match status" value="1"/>
</dbReference>
<organism evidence="12 13">
    <name type="scientific">Lepidopterella palustris CBS 459.81</name>
    <dbReference type="NCBI Taxonomy" id="1314670"/>
    <lineage>
        <taxon>Eukaryota</taxon>
        <taxon>Fungi</taxon>
        <taxon>Dikarya</taxon>
        <taxon>Ascomycota</taxon>
        <taxon>Pezizomycotina</taxon>
        <taxon>Dothideomycetes</taxon>
        <taxon>Pleosporomycetidae</taxon>
        <taxon>Mytilinidiales</taxon>
        <taxon>Argynnaceae</taxon>
        <taxon>Lepidopterella</taxon>
    </lineage>
</organism>
<feature type="transmembrane region" description="Helical" evidence="10">
    <location>
        <begin position="710"/>
        <end position="726"/>
    </location>
</feature>
<evidence type="ECO:0000256" key="9">
    <source>
        <dbReference type="SAM" id="MobiDB-lite"/>
    </source>
</evidence>
<feature type="transmembrane region" description="Helical" evidence="10">
    <location>
        <begin position="796"/>
        <end position="819"/>
    </location>
</feature>
<dbReference type="OrthoDB" id="68611at2759"/>